<evidence type="ECO:0000259" key="3">
    <source>
        <dbReference type="Pfam" id="PF25298"/>
    </source>
</evidence>
<reference evidence="4" key="1">
    <citation type="submission" date="2017-09" db="EMBL/GenBank/DDBJ databases">
        <title>Contemporary evolution of a Lepidopteran species, Heliothis virescens, in response to modern agricultural practices.</title>
        <authorList>
            <person name="Fritz M.L."/>
            <person name="Deyonke A.M."/>
            <person name="Papanicolaou A."/>
            <person name="Micinski S."/>
            <person name="Westbrook J."/>
            <person name="Gould F."/>
        </authorList>
    </citation>
    <scope>NUCLEOTIDE SEQUENCE [LARGE SCALE GENOMIC DNA]</scope>
    <source>
        <strain evidence="4">HvINT-</strain>
        <tissue evidence="4">Whole body</tissue>
    </source>
</reference>
<dbReference type="EMBL" id="NWSH01005479">
    <property type="protein sequence ID" value="PCG64170.1"/>
    <property type="molecule type" value="Genomic_DNA"/>
</dbReference>
<sequence length="327" mass="36885">MGIAKKASWNCPDCQSKLPKTNNTDTPVRQAARGDCSNNTTAQLLHSSPTESNVTIRNKQNKQRSPPESPINDDTILQISKGSLRDIIKQEIASALKNVVADQFKQISELIAGFRTSLDFFNEKYEEMKLLSEEKLSRIQALEKDNLQLQTSIHDVSRRLNLMEQNSRATNLEIQNVPENRSENLLTTVLQLGNTTNSGVVEADIAHCTRIAKKDTQTTRPRSILVKFNTPRIRDTFFAATIKYNKNNANNKLNTSHLGIASEIPVLIYVAEHLSVENKALHAATRLRGKSLGYNFVWVRNGRIFMKKDEQSDRIVITNQEQLKSLT</sequence>
<accession>A0A2A4IYB9</accession>
<dbReference type="AlphaFoldDB" id="A0A2A4IYB9"/>
<feature type="compositionally biased region" description="Polar residues" evidence="2">
    <location>
        <begin position="18"/>
        <end position="27"/>
    </location>
</feature>
<proteinExistence type="predicted"/>
<name>A0A2A4IYB9_HELVI</name>
<evidence type="ECO:0000256" key="2">
    <source>
        <dbReference type="SAM" id="MobiDB-lite"/>
    </source>
</evidence>
<evidence type="ECO:0000256" key="1">
    <source>
        <dbReference type="SAM" id="Coils"/>
    </source>
</evidence>
<protein>
    <recommendedName>
        <fullName evidence="3">FP protein C-terminal domain-containing protein</fullName>
    </recommendedName>
</protein>
<dbReference type="Pfam" id="PF25298">
    <property type="entry name" value="Baculo_FP_2nd"/>
    <property type="match status" value="1"/>
</dbReference>
<comment type="caution">
    <text evidence="4">The sequence shown here is derived from an EMBL/GenBank/DDBJ whole genome shotgun (WGS) entry which is preliminary data.</text>
</comment>
<keyword evidence="1" id="KW-0175">Coiled coil</keyword>
<dbReference type="InterPro" id="IPR057251">
    <property type="entry name" value="FP_C"/>
</dbReference>
<feature type="domain" description="FP protein C-terminal" evidence="3">
    <location>
        <begin position="277"/>
        <end position="326"/>
    </location>
</feature>
<feature type="region of interest" description="Disordered" evidence="2">
    <location>
        <begin position="42"/>
        <end position="74"/>
    </location>
</feature>
<feature type="compositionally biased region" description="Polar residues" evidence="2">
    <location>
        <begin position="42"/>
        <end position="66"/>
    </location>
</feature>
<feature type="coiled-coil region" evidence="1">
    <location>
        <begin position="125"/>
        <end position="159"/>
    </location>
</feature>
<organism evidence="4">
    <name type="scientific">Heliothis virescens</name>
    <name type="common">Tobacco budworm moth</name>
    <dbReference type="NCBI Taxonomy" id="7102"/>
    <lineage>
        <taxon>Eukaryota</taxon>
        <taxon>Metazoa</taxon>
        <taxon>Ecdysozoa</taxon>
        <taxon>Arthropoda</taxon>
        <taxon>Hexapoda</taxon>
        <taxon>Insecta</taxon>
        <taxon>Pterygota</taxon>
        <taxon>Neoptera</taxon>
        <taxon>Endopterygota</taxon>
        <taxon>Lepidoptera</taxon>
        <taxon>Glossata</taxon>
        <taxon>Ditrysia</taxon>
        <taxon>Noctuoidea</taxon>
        <taxon>Noctuidae</taxon>
        <taxon>Heliothinae</taxon>
        <taxon>Heliothis</taxon>
    </lineage>
</organism>
<feature type="region of interest" description="Disordered" evidence="2">
    <location>
        <begin position="1"/>
        <end position="30"/>
    </location>
</feature>
<evidence type="ECO:0000313" key="4">
    <source>
        <dbReference type="EMBL" id="PCG64170.1"/>
    </source>
</evidence>
<gene>
    <name evidence="4" type="ORF">B5V51_11101</name>
</gene>
<dbReference type="STRING" id="7102.A0A2A4IYB9"/>